<proteinExistence type="predicted"/>
<dbReference type="RefSeq" id="XP_046057719.1">
    <property type="nucleotide sequence ID" value="XM_046208585.1"/>
</dbReference>
<dbReference type="GeneID" id="70239177"/>
<gene>
    <name evidence="2" type="ORF">OGAPHI_007213</name>
</gene>
<dbReference type="EMBL" id="JAEUBE010000511">
    <property type="protein sequence ID" value="KAH3660008.1"/>
    <property type="molecule type" value="Genomic_DNA"/>
</dbReference>
<feature type="compositionally biased region" description="Polar residues" evidence="1">
    <location>
        <begin position="1"/>
        <end position="37"/>
    </location>
</feature>
<comment type="caution">
    <text evidence="2">The sequence shown here is derived from an EMBL/GenBank/DDBJ whole genome shotgun (WGS) entry which is preliminary data.</text>
</comment>
<name>A0A9P8NTD6_9ASCO</name>
<evidence type="ECO:0000313" key="3">
    <source>
        <dbReference type="Proteomes" id="UP000769157"/>
    </source>
</evidence>
<sequence>MLFSITSLSSFDFPTSHSNNLMSSPNPESSLGSTGTSKIRGMFSNRESLANNLKHSRPKNPHPRRWCRSLFAPNGAFESLIWSALRY</sequence>
<reference evidence="2" key="2">
    <citation type="submission" date="2021-01" db="EMBL/GenBank/DDBJ databases">
        <authorList>
            <person name="Schikora-Tamarit M.A."/>
        </authorList>
    </citation>
    <scope>NUCLEOTIDE SEQUENCE</scope>
    <source>
        <strain evidence="2">CBS6075</strain>
    </source>
</reference>
<keyword evidence="3" id="KW-1185">Reference proteome</keyword>
<accession>A0A9P8NTD6</accession>
<evidence type="ECO:0000256" key="1">
    <source>
        <dbReference type="SAM" id="MobiDB-lite"/>
    </source>
</evidence>
<organism evidence="2 3">
    <name type="scientific">Ogataea philodendri</name>
    <dbReference type="NCBI Taxonomy" id="1378263"/>
    <lineage>
        <taxon>Eukaryota</taxon>
        <taxon>Fungi</taxon>
        <taxon>Dikarya</taxon>
        <taxon>Ascomycota</taxon>
        <taxon>Saccharomycotina</taxon>
        <taxon>Pichiomycetes</taxon>
        <taxon>Pichiales</taxon>
        <taxon>Pichiaceae</taxon>
        <taxon>Ogataea</taxon>
    </lineage>
</organism>
<dbReference type="AlphaFoldDB" id="A0A9P8NTD6"/>
<protein>
    <submittedName>
        <fullName evidence="2">Uncharacterized protein</fullName>
    </submittedName>
</protein>
<reference evidence="2" key="1">
    <citation type="journal article" date="2021" name="Open Biol.">
        <title>Shared evolutionary footprints suggest mitochondrial oxidative damage underlies multiple complex I losses in fungi.</title>
        <authorList>
            <person name="Schikora-Tamarit M.A."/>
            <person name="Marcet-Houben M."/>
            <person name="Nosek J."/>
            <person name="Gabaldon T."/>
        </authorList>
    </citation>
    <scope>NUCLEOTIDE SEQUENCE</scope>
    <source>
        <strain evidence="2">CBS6075</strain>
    </source>
</reference>
<dbReference type="Proteomes" id="UP000769157">
    <property type="component" value="Unassembled WGS sequence"/>
</dbReference>
<evidence type="ECO:0000313" key="2">
    <source>
        <dbReference type="EMBL" id="KAH3660008.1"/>
    </source>
</evidence>
<feature type="region of interest" description="Disordered" evidence="1">
    <location>
        <begin position="1"/>
        <end position="39"/>
    </location>
</feature>